<dbReference type="Gene3D" id="2.20.25.10">
    <property type="match status" value="1"/>
</dbReference>
<comment type="similarity">
    <text evidence="1">Belongs to the OsmC/Ohr family.</text>
</comment>
<dbReference type="SUPFAM" id="SSF82784">
    <property type="entry name" value="OsmC-like"/>
    <property type="match status" value="1"/>
</dbReference>
<accession>A0A0L8BFL5</accession>
<sequence>MTEKLLFTGKTHNTGGRNGGTRSSDGMLDLKLAQPHPAAENLFGAAWSACYIGAIEFAASQRKIKLPAGLAVDTEIDLNVDDGSYFLRARLNVSLPDLDRDIAHELIHAAHDICPYSKATHGNIDVATNLV</sequence>
<dbReference type="Gene3D" id="3.30.300.20">
    <property type="match status" value="1"/>
</dbReference>
<dbReference type="PANTHER" id="PTHR33797:SF2">
    <property type="entry name" value="ORGANIC HYDROPEROXIDE RESISTANCE PROTEIN-LIKE"/>
    <property type="match status" value="1"/>
</dbReference>
<name>A0A0L8BFL5_ENSAD</name>
<comment type="caution">
    <text evidence="2">The sequence shown here is derived from an EMBL/GenBank/DDBJ whole genome shotgun (WGS) entry which is preliminary data.</text>
</comment>
<dbReference type="Pfam" id="PF02566">
    <property type="entry name" value="OsmC"/>
    <property type="match status" value="1"/>
</dbReference>
<proteinExistence type="inferred from homology"/>
<protein>
    <submittedName>
        <fullName evidence="2">Peroxiredoxin</fullName>
    </submittedName>
</protein>
<dbReference type="InterPro" id="IPR003718">
    <property type="entry name" value="OsmC/Ohr_fam"/>
</dbReference>
<dbReference type="InterPro" id="IPR019953">
    <property type="entry name" value="OHR"/>
</dbReference>
<organism evidence="2 3">
    <name type="scientific">Ensifer adhaerens</name>
    <name type="common">Sinorhizobium morelense</name>
    <dbReference type="NCBI Taxonomy" id="106592"/>
    <lineage>
        <taxon>Bacteria</taxon>
        <taxon>Pseudomonadati</taxon>
        <taxon>Pseudomonadota</taxon>
        <taxon>Alphaproteobacteria</taxon>
        <taxon>Hyphomicrobiales</taxon>
        <taxon>Rhizobiaceae</taxon>
        <taxon>Sinorhizobium/Ensifer group</taxon>
        <taxon>Ensifer</taxon>
    </lineage>
</organism>
<dbReference type="Proteomes" id="UP000037425">
    <property type="component" value="Unassembled WGS sequence"/>
</dbReference>
<dbReference type="OrthoDB" id="9797508at2"/>
<evidence type="ECO:0000256" key="1">
    <source>
        <dbReference type="ARBA" id="ARBA00007378"/>
    </source>
</evidence>
<dbReference type="InterPro" id="IPR036102">
    <property type="entry name" value="OsmC/Ohrsf"/>
</dbReference>
<dbReference type="PANTHER" id="PTHR33797">
    <property type="entry name" value="ORGANIC HYDROPEROXIDE RESISTANCE PROTEIN-LIKE"/>
    <property type="match status" value="1"/>
</dbReference>
<evidence type="ECO:0000313" key="3">
    <source>
        <dbReference type="Proteomes" id="UP000037425"/>
    </source>
</evidence>
<gene>
    <name evidence="2" type="ORF">AC244_31025</name>
</gene>
<dbReference type="NCBIfam" id="TIGR03561">
    <property type="entry name" value="organ_hyd_perox"/>
    <property type="match status" value="1"/>
</dbReference>
<dbReference type="EMBL" id="LGAP01000037">
    <property type="protein sequence ID" value="KOF13447.1"/>
    <property type="molecule type" value="Genomic_DNA"/>
</dbReference>
<reference evidence="3" key="1">
    <citation type="submission" date="2015-07" db="EMBL/GenBank/DDBJ databases">
        <title>Whole genome sequence of an Ensifer adhaerens strain isolated from a cave pool in the Wind Cave National Park.</title>
        <authorList>
            <person name="Eng W.W.H."/>
            <person name="Gan H.M."/>
            <person name="Barton H.A."/>
            <person name="Savka M.A."/>
        </authorList>
    </citation>
    <scope>NUCLEOTIDE SEQUENCE [LARGE SCALE GENOMIC DNA]</scope>
    <source>
        <strain evidence="3">SD006</strain>
    </source>
</reference>
<evidence type="ECO:0000313" key="2">
    <source>
        <dbReference type="EMBL" id="KOF13447.1"/>
    </source>
</evidence>
<dbReference type="AlphaFoldDB" id="A0A0L8BFL5"/>
<dbReference type="PATRIC" id="fig|106592.7.peg.5392"/>
<dbReference type="InterPro" id="IPR015946">
    <property type="entry name" value="KH_dom-like_a/b"/>
</dbReference>
<dbReference type="RefSeq" id="WP_053252666.1">
    <property type="nucleotide sequence ID" value="NZ_LGAP01000037.1"/>
</dbReference>
<dbReference type="GO" id="GO:0006979">
    <property type="term" value="P:response to oxidative stress"/>
    <property type="evidence" value="ECO:0007669"/>
    <property type="project" value="InterPro"/>
</dbReference>